<organism evidence="1 2">
    <name type="scientific">Caldibacillus debilis</name>
    <dbReference type="NCBI Taxonomy" id="301148"/>
    <lineage>
        <taxon>Bacteria</taxon>
        <taxon>Bacillati</taxon>
        <taxon>Bacillota</taxon>
        <taxon>Bacilli</taxon>
        <taxon>Bacillales</taxon>
        <taxon>Bacillaceae</taxon>
        <taxon>Caldibacillus</taxon>
    </lineage>
</organism>
<accession>A0A3E0K7R0</accession>
<comment type="caution">
    <text evidence="1">The sequence shown here is derived from an EMBL/GenBank/DDBJ whole genome shotgun (WGS) entry which is preliminary data.</text>
</comment>
<proteinExistence type="predicted"/>
<dbReference type="Proteomes" id="UP000257014">
    <property type="component" value="Unassembled WGS sequence"/>
</dbReference>
<protein>
    <submittedName>
        <fullName evidence="1">Uncharacterized protein</fullName>
    </submittedName>
</protein>
<reference evidence="1 2" key="1">
    <citation type="submission" date="2018-03" db="EMBL/GenBank/DDBJ databases">
        <authorList>
            <person name="Keele B.F."/>
        </authorList>
    </citation>
    <scope>NUCLEOTIDE SEQUENCE [LARGE SCALE GENOMIC DNA]</scope>
    <source>
        <strain evidence="1">ZCTH4_d</strain>
    </source>
</reference>
<sequence>MHLSHPFLDFISPNDGKYFPLLLPYNFQIEDSMPSFRGNILNDVLNEGRCRSGKNLPFFAPFDAAPSRSRRPFGRRKIGLLPPPKTEEWGGLRDQVRPFV</sequence>
<evidence type="ECO:0000313" key="2">
    <source>
        <dbReference type="Proteomes" id="UP000257014"/>
    </source>
</evidence>
<evidence type="ECO:0000313" key="1">
    <source>
        <dbReference type="EMBL" id="REJ30900.1"/>
    </source>
</evidence>
<gene>
    <name evidence="1" type="ORF">C6P37_02450</name>
</gene>
<name>A0A3E0K7R0_9BACI</name>
<dbReference type="EMBL" id="QEWE01000008">
    <property type="protein sequence ID" value="REJ30900.1"/>
    <property type="molecule type" value="Genomic_DNA"/>
</dbReference>
<dbReference type="AlphaFoldDB" id="A0A3E0K7R0"/>